<dbReference type="Proteomes" id="UP001201812">
    <property type="component" value="Unassembled WGS sequence"/>
</dbReference>
<proteinExistence type="predicted"/>
<evidence type="ECO:0000313" key="3">
    <source>
        <dbReference type="EMBL" id="KAI1728523.1"/>
    </source>
</evidence>
<reference evidence="3" key="1">
    <citation type="submission" date="2022-01" db="EMBL/GenBank/DDBJ databases">
        <title>Genome Sequence Resource for Two Populations of Ditylenchus destructor, the Migratory Endoparasitic Phytonematode.</title>
        <authorList>
            <person name="Zhang H."/>
            <person name="Lin R."/>
            <person name="Xie B."/>
        </authorList>
    </citation>
    <scope>NUCLEOTIDE SEQUENCE</scope>
    <source>
        <strain evidence="3">BazhouSP</strain>
    </source>
</reference>
<sequence>MFLRHSFIILSLLLKNHLLPIILLFVVLNPKVETCFGGFNGCGTGWTGCGWSPPAVAPYSAWGGYANPAYYSAAPIFGMEVPAFAYTTSCCSPYANNNFGRRRKRGRPFSALLIMRQKRSSSNASKDNTYAMYGGGAPDRENSLGNDVVGDIDTNS</sequence>
<gene>
    <name evidence="3" type="ORF">DdX_00712</name>
</gene>
<organism evidence="3 4">
    <name type="scientific">Ditylenchus destructor</name>
    <dbReference type="NCBI Taxonomy" id="166010"/>
    <lineage>
        <taxon>Eukaryota</taxon>
        <taxon>Metazoa</taxon>
        <taxon>Ecdysozoa</taxon>
        <taxon>Nematoda</taxon>
        <taxon>Chromadorea</taxon>
        <taxon>Rhabditida</taxon>
        <taxon>Tylenchina</taxon>
        <taxon>Tylenchomorpha</taxon>
        <taxon>Sphaerularioidea</taxon>
        <taxon>Anguinidae</taxon>
        <taxon>Anguininae</taxon>
        <taxon>Ditylenchus</taxon>
    </lineage>
</organism>
<feature type="region of interest" description="Disordered" evidence="1">
    <location>
        <begin position="118"/>
        <end position="156"/>
    </location>
</feature>
<keyword evidence="2" id="KW-1133">Transmembrane helix</keyword>
<evidence type="ECO:0000313" key="4">
    <source>
        <dbReference type="Proteomes" id="UP001201812"/>
    </source>
</evidence>
<evidence type="ECO:0000256" key="2">
    <source>
        <dbReference type="SAM" id="Phobius"/>
    </source>
</evidence>
<keyword evidence="2" id="KW-0472">Membrane</keyword>
<keyword evidence="4" id="KW-1185">Reference proteome</keyword>
<accession>A0AAD4RAM0</accession>
<feature type="transmembrane region" description="Helical" evidence="2">
    <location>
        <begin position="7"/>
        <end position="28"/>
    </location>
</feature>
<dbReference type="EMBL" id="JAKKPZ010000001">
    <property type="protein sequence ID" value="KAI1728523.1"/>
    <property type="molecule type" value="Genomic_DNA"/>
</dbReference>
<comment type="caution">
    <text evidence="3">The sequence shown here is derived from an EMBL/GenBank/DDBJ whole genome shotgun (WGS) entry which is preliminary data.</text>
</comment>
<protein>
    <submittedName>
        <fullName evidence="3">Uncharacterized protein</fullName>
    </submittedName>
</protein>
<evidence type="ECO:0000256" key="1">
    <source>
        <dbReference type="SAM" id="MobiDB-lite"/>
    </source>
</evidence>
<dbReference type="AlphaFoldDB" id="A0AAD4RAM0"/>
<keyword evidence="2" id="KW-0812">Transmembrane</keyword>
<name>A0AAD4RAM0_9BILA</name>